<evidence type="ECO:0000256" key="4">
    <source>
        <dbReference type="ARBA" id="ARBA00023136"/>
    </source>
</evidence>
<dbReference type="Proteomes" id="UP001180020">
    <property type="component" value="Unassembled WGS sequence"/>
</dbReference>
<keyword evidence="5" id="KW-1003">Cell membrane</keyword>
<reference evidence="6" key="1">
    <citation type="journal article" date="2023" name="Nat. Commun.">
        <title>Diploid and tetraploid genomes of Acorus and the evolution of monocots.</title>
        <authorList>
            <person name="Ma L."/>
            <person name="Liu K.W."/>
            <person name="Li Z."/>
            <person name="Hsiao Y.Y."/>
            <person name="Qi Y."/>
            <person name="Fu T."/>
            <person name="Tang G.D."/>
            <person name="Zhang D."/>
            <person name="Sun W.H."/>
            <person name="Liu D.K."/>
            <person name="Li Y."/>
            <person name="Chen G.Z."/>
            <person name="Liu X.D."/>
            <person name="Liao X.Y."/>
            <person name="Jiang Y.T."/>
            <person name="Yu X."/>
            <person name="Hao Y."/>
            <person name="Huang J."/>
            <person name="Zhao X.W."/>
            <person name="Ke S."/>
            <person name="Chen Y.Y."/>
            <person name="Wu W.L."/>
            <person name="Hsu J.L."/>
            <person name="Lin Y.F."/>
            <person name="Huang M.D."/>
            <person name="Li C.Y."/>
            <person name="Huang L."/>
            <person name="Wang Z.W."/>
            <person name="Zhao X."/>
            <person name="Zhong W.Y."/>
            <person name="Peng D.H."/>
            <person name="Ahmad S."/>
            <person name="Lan S."/>
            <person name="Zhang J.S."/>
            <person name="Tsai W.C."/>
            <person name="Van de Peer Y."/>
            <person name="Liu Z.J."/>
        </authorList>
    </citation>
    <scope>NUCLEOTIDE SEQUENCE</scope>
    <source>
        <strain evidence="6">CP</strain>
    </source>
</reference>
<proteinExistence type="inferred from homology"/>
<dbReference type="EMBL" id="JAUJYO010000007">
    <property type="protein sequence ID" value="KAK1312254.1"/>
    <property type="molecule type" value="Genomic_DNA"/>
</dbReference>
<keyword evidence="2 5" id="KW-0812">Transmembrane</keyword>
<sequence length="209" mass="22784">MLFSVVLLFVILNAWRHIYTKQRREQLMQSEVIEEIIFGLESGILFGMASVISKLGFVFSEQGFSKMLVPACISISACCSATGFVYQTQGLKHGRAIVVSTCAAVASIMTGVIAGMFALGERLPSGSLARFFLLLGWLFIIFGVVMLVSSSRLMALLPRPLRRILRGANERNVNLGRSGSARPRDLSQSTVIHASTLHHLISSPVKAKA</sequence>
<comment type="caution">
    <text evidence="6">The sequence shown here is derived from an EMBL/GenBank/DDBJ whole genome shotgun (WGS) entry which is preliminary data.</text>
</comment>
<dbReference type="GO" id="GO:0005886">
    <property type="term" value="C:plasma membrane"/>
    <property type="evidence" value="ECO:0007669"/>
    <property type="project" value="UniProtKB-SubCell"/>
</dbReference>
<reference evidence="6" key="2">
    <citation type="submission" date="2023-06" db="EMBL/GenBank/DDBJ databases">
        <authorList>
            <person name="Ma L."/>
            <person name="Liu K.-W."/>
            <person name="Li Z."/>
            <person name="Hsiao Y.-Y."/>
            <person name="Qi Y."/>
            <person name="Fu T."/>
            <person name="Tang G."/>
            <person name="Zhang D."/>
            <person name="Sun W.-H."/>
            <person name="Liu D.-K."/>
            <person name="Li Y."/>
            <person name="Chen G.-Z."/>
            <person name="Liu X.-D."/>
            <person name="Liao X.-Y."/>
            <person name="Jiang Y.-T."/>
            <person name="Yu X."/>
            <person name="Hao Y."/>
            <person name="Huang J."/>
            <person name="Zhao X.-W."/>
            <person name="Ke S."/>
            <person name="Chen Y.-Y."/>
            <person name="Wu W.-L."/>
            <person name="Hsu J.-L."/>
            <person name="Lin Y.-F."/>
            <person name="Huang M.-D."/>
            <person name="Li C.-Y."/>
            <person name="Huang L."/>
            <person name="Wang Z.-W."/>
            <person name="Zhao X."/>
            <person name="Zhong W.-Y."/>
            <person name="Peng D.-H."/>
            <person name="Ahmad S."/>
            <person name="Lan S."/>
            <person name="Zhang J.-S."/>
            <person name="Tsai W.-C."/>
            <person name="Van De Peer Y."/>
            <person name="Liu Z.-J."/>
        </authorList>
    </citation>
    <scope>NUCLEOTIDE SEQUENCE</scope>
    <source>
        <strain evidence="6">CP</strain>
        <tissue evidence="6">Leaves</tissue>
    </source>
</reference>
<protein>
    <recommendedName>
        <fullName evidence="5">Probable magnesium transporter</fullName>
    </recommendedName>
</protein>
<keyword evidence="3 5" id="KW-1133">Transmembrane helix</keyword>
<gene>
    <name evidence="6" type="ORF">QJS10_CPA07g00982</name>
</gene>
<evidence type="ECO:0000313" key="6">
    <source>
        <dbReference type="EMBL" id="KAK1312254.1"/>
    </source>
</evidence>
<feature type="transmembrane region" description="Helical" evidence="5">
    <location>
        <begin position="131"/>
        <end position="157"/>
    </location>
</feature>
<keyword evidence="4 5" id="KW-0472">Membrane</keyword>
<dbReference type="PANTHER" id="PTHR12570">
    <property type="match status" value="1"/>
</dbReference>
<comment type="caution">
    <text evidence="5">Lacks conserved residue(s) required for the propagation of feature annotation.</text>
</comment>
<dbReference type="AlphaFoldDB" id="A0AAV9EGI4"/>
<keyword evidence="5" id="KW-0967">Endosome</keyword>
<dbReference type="PANTHER" id="PTHR12570:SF65">
    <property type="entry name" value="MAGNESIUM TRANSPORTER NIPA9-RELATED"/>
    <property type="match status" value="1"/>
</dbReference>
<comment type="subunit">
    <text evidence="5">Homodimer.</text>
</comment>
<dbReference type="GO" id="GO:0005769">
    <property type="term" value="C:early endosome"/>
    <property type="evidence" value="ECO:0007669"/>
    <property type="project" value="UniProtKB-SubCell"/>
</dbReference>
<comment type="similarity">
    <text evidence="5">Belongs to the NIPA (TC 2.A.7) family.</text>
</comment>
<evidence type="ECO:0000256" key="1">
    <source>
        <dbReference type="ARBA" id="ARBA00004141"/>
    </source>
</evidence>
<keyword evidence="5" id="KW-0406">Ion transport</keyword>
<evidence type="ECO:0000256" key="3">
    <source>
        <dbReference type="ARBA" id="ARBA00022989"/>
    </source>
</evidence>
<comment type="function">
    <text evidence="5">Acts as a Mg(2+) transporter. Can also transport other divalent cations such as Fe(2+), Sr(2+), Ba(2+), Mn(2+) and Co(2+) but to a much less extent than Mg(2+).</text>
</comment>
<evidence type="ECO:0000313" key="7">
    <source>
        <dbReference type="Proteomes" id="UP001180020"/>
    </source>
</evidence>
<keyword evidence="5" id="KW-0460">Magnesium</keyword>
<accession>A0AAV9EGI4</accession>
<dbReference type="GO" id="GO:0015095">
    <property type="term" value="F:magnesium ion transmembrane transporter activity"/>
    <property type="evidence" value="ECO:0007669"/>
    <property type="project" value="UniProtKB-UniRule"/>
</dbReference>
<organism evidence="6 7">
    <name type="scientific">Acorus calamus</name>
    <name type="common">Sweet flag</name>
    <dbReference type="NCBI Taxonomy" id="4465"/>
    <lineage>
        <taxon>Eukaryota</taxon>
        <taxon>Viridiplantae</taxon>
        <taxon>Streptophyta</taxon>
        <taxon>Embryophyta</taxon>
        <taxon>Tracheophyta</taxon>
        <taxon>Spermatophyta</taxon>
        <taxon>Magnoliopsida</taxon>
        <taxon>Liliopsida</taxon>
        <taxon>Acoraceae</taxon>
        <taxon>Acorus</taxon>
    </lineage>
</organism>
<evidence type="ECO:0000256" key="5">
    <source>
        <dbReference type="RuleBase" id="RU363078"/>
    </source>
</evidence>
<keyword evidence="7" id="KW-1185">Reference proteome</keyword>
<evidence type="ECO:0000256" key="2">
    <source>
        <dbReference type="ARBA" id="ARBA00022692"/>
    </source>
</evidence>
<keyword evidence="5" id="KW-0813">Transport</keyword>
<feature type="transmembrane region" description="Helical" evidence="5">
    <location>
        <begin position="98"/>
        <end position="119"/>
    </location>
</feature>
<dbReference type="InterPro" id="IPR008521">
    <property type="entry name" value="Mg_trans_NIPA"/>
</dbReference>
<name>A0AAV9EGI4_ACOCL</name>
<comment type="subcellular location">
    <subcellularLocation>
        <location evidence="5">Cell membrane</location>
        <topology evidence="5">Multi-pass membrane protein</topology>
    </subcellularLocation>
    <subcellularLocation>
        <location evidence="5">Early endosome</location>
    </subcellularLocation>
    <subcellularLocation>
        <location evidence="1">Membrane</location>
        <topology evidence="1">Multi-pass membrane protein</topology>
    </subcellularLocation>
</comment>